<evidence type="ECO:0000313" key="15">
    <source>
        <dbReference type="Proteomes" id="UP000287439"/>
    </source>
</evidence>
<dbReference type="Proteomes" id="UP000287439">
    <property type="component" value="Unassembled WGS sequence"/>
</dbReference>
<dbReference type="UniPathway" id="UPA00109">
    <property type="reaction ID" value="UER00189"/>
</dbReference>
<comment type="subunit">
    <text evidence="4 9 10">Homodimer.</text>
</comment>
<organism evidence="11 14">
    <name type="scientific">Thermus scotoductus</name>
    <dbReference type="NCBI Taxonomy" id="37636"/>
    <lineage>
        <taxon>Bacteria</taxon>
        <taxon>Thermotogati</taxon>
        <taxon>Deinococcota</taxon>
        <taxon>Deinococci</taxon>
        <taxon>Thermales</taxon>
        <taxon>Thermaceae</taxon>
        <taxon>Thermus</taxon>
    </lineage>
</organism>
<dbReference type="PANTHER" id="PTHR21139">
    <property type="entry name" value="TRIOSEPHOSPHATE ISOMERASE"/>
    <property type="match status" value="1"/>
</dbReference>
<dbReference type="EMBL" id="PELV01000400">
    <property type="protein sequence ID" value="RTH14706.1"/>
    <property type="molecule type" value="Genomic_DNA"/>
</dbReference>
<reference evidence="11 14" key="1">
    <citation type="submission" date="2015-09" db="EMBL/GenBank/DDBJ databases">
        <title>Draft genome sequence of Thermus scotoductus strain K1 isolated from a geothermal spring in Nagorno-Karabakh, Armenia.</title>
        <authorList>
            <person name="Saghatelyan A."/>
            <person name="Poghosyan L."/>
            <person name="Panosyan H."/>
            <person name="Birkeland N.-K."/>
        </authorList>
    </citation>
    <scope>NUCLEOTIDE SEQUENCE [LARGE SCALE GENOMIC DNA]</scope>
    <source>
        <strain evidence="11 14">K1</strain>
    </source>
</reference>
<dbReference type="GO" id="GO:0019563">
    <property type="term" value="P:glycerol catabolic process"/>
    <property type="evidence" value="ECO:0007669"/>
    <property type="project" value="TreeGrafter"/>
</dbReference>
<gene>
    <name evidence="9" type="primary">tpiA</name>
    <name evidence="11" type="ORF">AN926_02840</name>
    <name evidence="13" type="ORF">CSW23_08485</name>
    <name evidence="12" type="ORF">CSW41_11740</name>
</gene>
<dbReference type="CDD" id="cd00311">
    <property type="entry name" value="TIM"/>
    <property type="match status" value="1"/>
</dbReference>
<dbReference type="InterPro" id="IPR020861">
    <property type="entry name" value="Triosephosphate_isomerase_AS"/>
</dbReference>
<keyword evidence="5 9" id="KW-0312">Gluconeogenesis</keyword>
<comment type="pathway">
    <text evidence="2 9 10">Carbohydrate degradation; glycolysis; D-glyceraldehyde 3-phosphate from glycerone phosphate: step 1/1.</text>
</comment>
<protein>
    <recommendedName>
        <fullName evidence="9 10">Triosephosphate isomerase</fullName>
        <shortName evidence="9">TIM</shortName>
        <shortName evidence="9">TPI</shortName>
        <ecNumber evidence="9 10">5.3.1.1</ecNumber>
    </recommendedName>
    <alternativeName>
        <fullName evidence="9">Triose-phosphate isomerase</fullName>
    </alternativeName>
</protein>
<dbReference type="InterPro" id="IPR013785">
    <property type="entry name" value="Aldolase_TIM"/>
</dbReference>
<reference evidence="15 16" key="2">
    <citation type="journal article" date="2019" name="Extremophiles">
        <title>Biogeography of thermophiles and predominance of Thermus scotoductus in domestic water heaters.</title>
        <authorList>
            <person name="Wilpiszeski R.L."/>
            <person name="Zhang Z."/>
            <person name="House C.H."/>
        </authorList>
    </citation>
    <scope>NUCLEOTIDE SEQUENCE [LARGE SCALE GENOMIC DNA]</scope>
    <source>
        <strain evidence="13 16">10_S10</strain>
        <strain evidence="12 15">28_S28</strain>
    </source>
</reference>
<feature type="binding site" evidence="9">
    <location>
        <position position="172"/>
    </location>
    <ligand>
        <name>substrate</name>
    </ligand>
</feature>
<evidence type="ECO:0000256" key="4">
    <source>
        <dbReference type="ARBA" id="ARBA00011738"/>
    </source>
</evidence>
<dbReference type="FunFam" id="3.20.20.70:FF:000016">
    <property type="entry name" value="Triosephosphate isomerase"/>
    <property type="match status" value="1"/>
</dbReference>
<dbReference type="NCBIfam" id="TIGR00419">
    <property type="entry name" value="tim"/>
    <property type="match status" value="1"/>
</dbReference>
<dbReference type="GO" id="GO:0006094">
    <property type="term" value="P:gluconeogenesis"/>
    <property type="evidence" value="ECO:0007669"/>
    <property type="project" value="UniProtKB-UniRule"/>
</dbReference>
<evidence type="ECO:0000313" key="11">
    <source>
        <dbReference type="EMBL" id="KPD32581.1"/>
    </source>
</evidence>
<evidence type="ECO:0000256" key="10">
    <source>
        <dbReference type="RuleBase" id="RU363013"/>
    </source>
</evidence>
<dbReference type="HAMAP" id="MF_00147_B">
    <property type="entry name" value="TIM_B"/>
    <property type="match status" value="1"/>
</dbReference>
<feature type="active site" description="Proton acceptor" evidence="9">
    <location>
        <position position="166"/>
    </location>
</feature>
<dbReference type="EMBL" id="LJJR01000006">
    <property type="protein sequence ID" value="KPD32581.1"/>
    <property type="molecule type" value="Genomic_DNA"/>
</dbReference>
<dbReference type="RefSeq" id="WP_038030606.1">
    <property type="nucleotide sequence ID" value="NZ_DAHVNI010000017.1"/>
</dbReference>
<dbReference type="SUPFAM" id="SSF51351">
    <property type="entry name" value="Triosephosphate isomerase (TIM)"/>
    <property type="match status" value="1"/>
</dbReference>
<evidence type="ECO:0000256" key="3">
    <source>
        <dbReference type="ARBA" id="ARBA00007422"/>
    </source>
</evidence>
<evidence type="ECO:0000256" key="5">
    <source>
        <dbReference type="ARBA" id="ARBA00022432"/>
    </source>
</evidence>
<comment type="subcellular location">
    <subcellularLocation>
        <location evidence="9 10">Cytoplasm</location>
    </subcellularLocation>
</comment>
<keyword evidence="7 9" id="KW-0324">Glycolysis</keyword>
<dbReference type="PANTHER" id="PTHR21139:SF42">
    <property type="entry name" value="TRIOSEPHOSPHATE ISOMERASE"/>
    <property type="match status" value="1"/>
</dbReference>
<name>A0A0N0ZRW5_THESC</name>
<comment type="catalytic activity">
    <reaction evidence="1 9 10">
        <text>D-glyceraldehyde 3-phosphate = dihydroxyacetone phosphate</text>
        <dbReference type="Rhea" id="RHEA:18585"/>
        <dbReference type="ChEBI" id="CHEBI:57642"/>
        <dbReference type="ChEBI" id="CHEBI:59776"/>
        <dbReference type="EC" id="5.3.1.1"/>
    </reaction>
</comment>
<comment type="caution">
    <text evidence="11">The sequence shown here is derived from an EMBL/GenBank/DDBJ whole genome shotgun (WGS) entry which is preliminary data.</text>
</comment>
<feature type="binding site" evidence="9">
    <location>
        <position position="212"/>
    </location>
    <ligand>
        <name>substrate</name>
    </ligand>
</feature>
<evidence type="ECO:0000256" key="6">
    <source>
        <dbReference type="ARBA" id="ARBA00022490"/>
    </source>
</evidence>
<evidence type="ECO:0000313" key="14">
    <source>
        <dbReference type="Proteomes" id="UP000053099"/>
    </source>
</evidence>
<comment type="similarity">
    <text evidence="3 9 10">Belongs to the triosephosphate isomerase family.</text>
</comment>
<evidence type="ECO:0000256" key="7">
    <source>
        <dbReference type="ARBA" id="ARBA00023152"/>
    </source>
</evidence>
<evidence type="ECO:0000256" key="9">
    <source>
        <dbReference type="HAMAP-Rule" id="MF_00147"/>
    </source>
</evidence>
<dbReference type="InterPro" id="IPR035990">
    <property type="entry name" value="TIM_sf"/>
</dbReference>
<dbReference type="Proteomes" id="UP000288073">
    <property type="component" value="Unassembled WGS sequence"/>
</dbReference>
<evidence type="ECO:0000313" key="16">
    <source>
        <dbReference type="Proteomes" id="UP000288073"/>
    </source>
</evidence>
<keyword evidence="6 9" id="KW-0963">Cytoplasm</keyword>
<dbReference type="GO" id="GO:0005829">
    <property type="term" value="C:cytosol"/>
    <property type="evidence" value="ECO:0007669"/>
    <property type="project" value="TreeGrafter"/>
</dbReference>
<feature type="binding site" evidence="9">
    <location>
        <begin position="233"/>
        <end position="234"/>
    </location>
    <ligand>
        <name>substrate</name>
    </ligand>
</feature>
<evidence type="ECO:0000256" key="1">
    <source>
        <dbReference type="ARBA" id="ARBA00000474"/>
    </source>
</evidence>
<evidence type="ECO:0000313" key="13">
    <source>
        <dbReference type="EMBL" id="RTI15519.1"/>
    </source>
</evidence>
<evidence type="ECO:0000313" key="12">
    <source>
        <dbReference type="EMBL" id="RTH14706.1"/>
    </source>
</evidence>
<dbReference type="GO" id="GO:0004807">
    <property type="term" value="F:triose-phosphate isomerase activity"/>
    <property type="evidence" value="ECO:0007669"/>
    <property type="project" value="UniProtKB-UniRule"/>
</dbReference>
<dbReference type="EMBL" id="PEMN01000287">
    <property type="protein sequence ID" value="RTI15519.1"/>
    <property type="molecule type" value="Genomic_DNA"/>
</dbReference>
<evidence type="ECO:0000256" key="2">
    <source>
        <dbReference type="ARBA" id="ARBA00004680"/>
    </source>
</evidence>
<feature type="active site" description="Electrophile" evidence="9">
    <location>
        <position position="94"/>
    </location>
</feature>
<accession>A0A0N0ZRW5</accession>
<dbReference type="InterPro" id="IPR000652">
    <property type="entry name" value="Triosephosphate_isomerase"/>
</dbReference>
<dbReference type="UniPathway" id="UPA00138"/>
<sequence>MRRVLVAGNWKMHKVPSEARVWLAELRRLLPPLESEVAVLPAFPMLPVAREVLSGAQVAYGAQDVSPHREGAYTGEVSARMLSDLGCRYTIVGHSERRRYHHETDTLVAEKAKRLLEEGVTPILCVGEPLEVRERGEAVPYTLAQLRGSLEGLNPPGPEALVIAYEPVWAIGTGRNATPQDAEAMHQAIRQALAELYGEEFARRVRILYGGSVNPKNFADLLSMPNVDGGLVGGASLELESFLALLRIAG</sequence>
<comment type="function">
    <text evidence="9">Involved in the gluconeogenesis. Catalyzes stereospecifically the conversion of dihydroxyacetone phosphate (DHAP) to D-glyceraldehyde-3-phosphate (G3P).</text>
</comment>
<dbReference type="Pfam" id="PF00121">
    <property type="entry name" value="TIM"/>
    <property type="match status" value="1"/>
</dbReference>
<evidence type="ECO:0000256" key="8">
    <source>
        <dbReference type="ARBA" id="ARBA00023235"/>
    </source>
</evidence>
<dbReference type="PROSITE" id="PS00171">
    <property type="entry name" value="TIM_1"/>
    <property type="match status" value="1"/>
</dbReference>
<keyword evidence="8 9" id="KW-0413">Isomerase</keyword>
<dbReference type="EC" id="5.3.1.1" evidence="9 10"/>
<dbReference type="AlphaFoldDB" id="A0A0N0ZRW5"/>
<dbReference type="Gene3D" id="3.20.20.70">
    <property type="entry name" value="Aldolase class I"/>
    <property type="match status" value="1"/>
</dbReference>
<comment type="pathway">
    <text evidence="9 10">Carbohydrate biosynthesis; gluconeogenesis.</text>
</comment>
<dbReference type="PATRIC" id="fig|37636.3.peg.2287"/>
<dbReference type="PROSITE" id="PS51440">
    <property type="entry name" value="TIM_2"/>
    <property type="match status" value="1"/>
</dbReference>
<dbReference type="GO" id="GO:0046166">
    <property type="term" value="P:glyceraldehyde-3-phosphate biosynthetic process"/>
    <property type="evidence" value="ECO:0007669"/>
    <property type="project" value="TreeGrafter"/>
</dbReference>
<dbReference type="InterPro" id="IPR022896">
    <property type="entry name" value="TrioseP_Isoase_bac/euk"/>
</dbReference>
<feature type="binding site" evidence="9">
    <location>
        <begin position="9"/>
        <end position="11"/>
    </location>
    <ligand>
        <name>substrate</name>
    </ligand>
</feature>
<dbReference type="GO" id="GO:0006096">
    <property type="term" value="P:glycolytic process"/>
    <property type="evidence" value="ECO:0007669"/>
    <property type="project" value="UniProtKB-UniRule"/>
</dbReference>
<proteinExistence type="inferred from homology"/>
<dbReference type="Proteomes" id="UP000053099">
    <property type="component" value="Unassembled WGS sequence"/>
</dbReference>